<gene>
    <name evidence="1" type="ORF">BCR21_11150</name>
</gene>
<keyword evidence="2" id="KW-1185">Reference proteome</keyword>
<evidence type="ECO:0000313" key="2">
    <source>
        <dbReference type="Proteomes" id="UP000094068"/>
    </source>
</evidence>
<protein>
    <submittedName>
        <fullName evidence="1">Uncharacterized protein</fullName>
    </submittedName>
</protein>
<dbReference type="STRING" id="903984.BCR21_11150"/>
<dbReference type="RefSeq" id="WP_069646596.1">
    <property type="nucleotide sequence ID" value="NZ_MIJZ01000014.1"/>
</dbReference>
<dbReference type="Proteomes" id="UP000094068">
    <property type="component" value="Unassembled WGS sequence"/>
</dbReference>
<sequence>MPKGIRNEITVMNGEGKIIYEASSTLDASAYTGISDHNIHYALRIKKKLQYREKDFIFELRKKD</sequence>
<proteinExistence type="predicted"/>
<dbReference type="EMBL" id="MIJZ01000014">
    <property type="protein sequence ID" value="OEG10842.1"/>
    <property type="molecule type" value="Genomic_DNA"/>
</dbReference>
<evidence type="ECO:0000313" key="1">
    <source>
        <dbReference type="EMBL" id="OEG10842.1"/>
    </source>
</evidence>
<dbReference type="AlphaFoldDB" id="A0A1E5GDS2"/>
<organism evidence="1 2">
    <name type="scientific">Enterococcus ureasiticus</name>
    <dbReference type="NCBI Taxonomy" id="903984"/>
    <lineage>
        <taxon>Bacteria</taxon>
        <taxon>Bacillati</taxon>
        <taxon>Bacillota</taxon>
        <taxon>Bacilli</taxon>
        <taxon>Lactobacillales</taxon>
        <taxon>Enterococcaceae</taxon>
        <taxon>Enterococcus</taxon>
    </lineage>
</organism>
<reference evidence="2" key="1">
    <citation type="submission" date="2016-09" db="EMBL/GenBank/DDBJ databases">
        <authorList>
            <person name="Gulvik C.A."/>
        </authorList>
    </citation>
    <scope>NUCLEOTIDE SEQUENCE [LARGE SCALE GENOMIC DNA]</scope>
    <source>
        <strain evidence="2">DSM 23328</strain>
    </source>
</reference>
<accession>A0A1E5GDS2</accession>
<comment type="caution">
    <text evidence="1">The sequence shown here is derived from an EMBL/GenBank/DDBJ whole genome shotgun (WGS) entry which is preliminary data.</text>
</comment>
<name>A0A1E5GDS2_9ENTE</name>